<dbReference type="InterPro" id="IPR011650">
    <property type="entry name" value="Peptidase_M20_dimer"/>
</dbReference>
<dbReference type="Pfam" id="PF07687">
    <property type="entry name" value="M20_dimer"/>
    <property type="match status" value="1"/>
</dbReference>
<dbReference type="SUPFAM" id="SSF55031">
    <property type="entry name" value="Bacterial exopeptidase dimerisation domain"/>
    <property type="match status" value="1"/>
</dbReference>
<organism evidence="3">
    <name type="scientific">uncultured Anaerotruncus sp</name>
    <dbReference type="NCBI Taxonomy" id="905011"/>
    <lineage>
        <taxon>Bacteria</taxon>
        <taxon>Bacillati</taxon>
        <taxon>Bacillota</taxon>
        <taxon>Clostridia</taxon>
        <taxon>Eubacteriales</taxon>
        <taxon>Oscillospiraceae</taxon>
        <taxon>Anaerotruncus</taxon>
        <taxon>environmental samples</taxon>
    </lineage>
</organism>
<sequence length="389" mass="41849">MDLYKLTQEVEPYVIAMRREFHANPEISFHEVRTTARIREELDKLGIPHETVGSGNVVGLLDTGRPGKTLSIRADIDALPMEEADKTTPYCSKVDGVMHSCGHDGHAAMLLGTAKVLAQIQEELTGKIYFCFQVAEEVGGGAGEIVQYLKEQGGVDCSIGTHLDGGSDAGVIHLPDGPLMAGAELFEIEVKGVGGHGSRPDKAVDPIKPACDILLRIASIPAQYHNPFDTCVISPCQIHGGSANNIVPESVKIGGNIRFFKYGDNDKLLERIRMVAENTAKAYGTTAVVTHAPSSPLPVINDPEMAAIGREVAQSVGFVMAPPHDPTCGSDNYAEFLAAFPGFYCDTGARCTRPGTSGNHHNPTFDLDESAFRRIVEFFAAFAVRFLGR</sequence>
<proteinExistence type="predicted"/>
<dbReference type="EC" id="3.-.-.-" evidence="3"/>
<dbReference type="GO" id="GO:0046872">
    <property type="term" value="F:metal ion binding"/>
    <property type="evidence" value="ECO:0007669"/>
    <property type="project" value="UniProtKB-KW"/>
</dbReference>
<gene>
    <name evidence="3" type="primary">yxeP_4</name>
    <name evidence="3" type="ORF">AULFYP135_01837</name>
</gene>
<evidence type="ECO:0000259" key="2">
    <source>
        <dbReference type="Pfam" id="PF07687"/>
    </source>
</evidence>
<dbReference type="InterPro" id="IPR002933">
    <property type="entry name" value="Peptidase_M20"/>
</dbReference>
<accession>A0A6N2UBH6</accession>
<dbReference type="Pfam" id="PF01546">
    <property type="entry name" value="Peptidase_M20"/>
    <property type="match status" value="1"/>
</dbReference>
<reference evidence="3" key="1">
    <citation type="submission" date="2019-11" db="EMBL/GenBank/DDBJ databases">
        <authorList>
            <person name="Feng L."/>
        </authorList>
    </citation>
    <scope>NUCLEOTIDE SEQUENCE</scope>
    <source>
        <strain evidence="3">AundefinedLFYP135</strain>
    </source>
</reference>
<comment type="cofactor">
    <cofactor evidence="1">
        <name>Mn(2+)</name>
        <dbReference type="ChEBI" id="CHEBI:29035"/>
    </cofactor>
    <text evidence="1">The Mn(2+) ion enhances activity.</text>
</comment>
<evidence type="ECO:0000256" key="1">
    <source>
        <dbReference type="PIRSR" id="PIRSR005962-1"/>
    </source>
</evidence>
<dbReference type="AlphaFoldDB" id="A0A6N2UBH6"/>
<keyword evidence="1" id="KW-0464">Manganese</keyword>
<feature type="domain" description="Peptidase M20 dimerisation" evidence="2">
    <location>
        <begin position="186"/>
        <end position="283"/>
    </location>
</feature>
<evidence type="ECO:0000313" key="3">
    <source>
        <dbReference type="EMBL" id="VYT14817.1"/>
    </source>
</evidence>
<dbReference type="CDD" id="cd03886">
    <property type="entry name" value="M20_Acy1"/>
    <property type="match status" value="1"/>
</dbReference>
<dbReference type="NCBIfam" id="TIGR01891">
    <property type="entry name" value="amidohydrolases"/>
    <property type="match status" value="1"/>
</dbReference>
<keyword evidence="1" id="KW-0479">Metal-binding</keyword>
<dbReference type="PANTHER" id="PTHR11014">
    <property type="entry name" value="PEPTIDASE M20 FAMILY MEMBER"/>
    <property type="match status" value="1"/>
</dbReference>
<dbReference type="GO" id="GO:0016787">
    <property type="term" value="F:hydrolase activity"/>
    <property type="evidence" value="ECO:0007669"/>
    <property type="project" value="UniProtKB-KW"/>
</dbReference>
<name>A0A6N2UBH6_9FIRM</name>
<dbReference type="EMBL" id="CACRSL010000003">
    <property type="protein sequence ID" value="VYT14817.1"/>
    <property type="molecule type" value="Genomic_DNA"/>
</dbReference>
<dbReference type="Gene3D" id="3.30.70.360">
    <property type="match status" value="1"/>
</dbReference>
<feature type="binding site" evidence="1">
    <location>
        <position position="101"/>
    </location>
    <ligand>
        <name>Mn(2+)</name>
        <dbReference type="ChEBI" id="CHEBI:29035"/>
        <label>2</label>
    </ligand>
</feature>
<dbReference type="InterPro" id="IPR036264">
    <property type="entry name" value="Bact_exopeptidase_dim_dom"/>
</dbReference>
<feature type="binding site" evidence="1">
    <location>
        <position position="103"/>
    </location>
    <ligand>
        <name>Mn(2+)</name>
        <dbReference type="ChEBI" id="CHEBI:29035"/>
        <label>2</label>
    </ligand>
</feature>
<protein>
    <submittedName>
        <fullName evidence="3">Putative hydrolase YxeP</fullName>
        <ecNumber evidence="3">3.-.-.-</ecNumber>
    </submittedName>
</protein>
<feature type="binding site" evidence="1">
    <location>
        <position position="162"/>
    </location>
    <ligand>
        <name>Mn(2+)</name>
        <dbReference type="ChEBI" id="CHEBI:29035"/>
        <label>2</label>
    </ligand>
</feature>
<dbReference type="PIRSF" id="PIRSF005962">
    <property type="entry name" value="Pept_M20D_amidohydro"/>
    <property type="match status" value="1"/>
</dbReference>
<dbReference type="PANTHER" id="PTHR11014:SF63">
    <property type="entry name" value="METALLOPEPTIDASE, PUTATIVE (AFU_ORTHOLOGUE AFUA_6G09600)-RELATED"/>
    <property type="match status" value="1"/>
</dbReference>
<dbReference type="InterPro" id="IPR017439">
    <property type="entry name" value="Amidohydrolase"/>
</dbReference>
<keyword evidence="3" id="KW-0378">Hydrolase</keyword>
<feature type="binding site" evidence="1">
    <location>
        <position position="361"/>
    </location>
    <ligand>
        <name>Mn(2+)</name>
        <dbReference type="ChEBI" id="CHEBI:29035"/>
        <label>2</label>
    </ligand>
</feature>
<dbReference type="Gene3D" id="3.40.630.10">
    <property type="entry name" value="Zn peptidases"/>
    <property type="match status" value="1"/>
</dbReference>
<feature type="binding site" evidence="1">
    <location>
        <position position="137"/>
    </location>
    <ligand>
        <name>Mn(2+)</name>
        <dbReference type="ChEBI" id="CHEBI:29035"/>
        <label>2</label>
    </ligand>
</feature>
<dbReference type="SUPFAM" id="SSF53187">
    <property type="entry name" value="Zn-dependent exopeptidases"/>
    <property type="match status" value="1"/>
</dbReference>